<dbReference type="Gene3D" id="3.40.30.10">
    <property type="entry name" value="Glutaredoxin"/>
    <property type="match status" value="1"/>
</dbReference>
<evidence type="ECO:0000259" key="1">
    <source>
        <dbReference type="Pfam" id="PF00085"/>
    </source>
</evidence>
<organism evidence="2 3">
    <name type="scientific">Comamonas antarctica</name>
    <dbReference type="NCBI Taxonomy" id="2743470"/>
    <lineage>
        <taxon>Bacteria</taxon>
        <taxon>Pseudomonadati</taxon>
        <taxon>Pseudomonadota</taxon>
        <taxon>Betaproteobacteria</taxon>
        <taxon>Burkholderiales</taxon>
        <taxon>Comamonadaceae</taxon>
        <taxon>Comamonas</taxon>
    </lineage>
</organism>
<dbReference type="CDD" id="cd02947">
    <property type="entry name" value="TRX_family"/>
    <property type="match status" value="1"/>
</dbReference>
<dbReference type="RefSeq" id="WP_175503591.1">
    <property type="nucleotide sequence ID" value="NZ_CAURQT010000007.1"/>
</dbReference>
<feature type="domain" description="Thioredoxin" evidence="1">
    <location>
        <begin position="10"/>
        <end position="70"/>
    </location>
</feature>
<dbReference type="Proteomes" id="UP000509579">
    <property type="component" value="Chromosome"/>
</dbReference>
<dbReference type="AlphaFoldDB" id="A0A6N1X311"/>
<keyword evidence="3" id="KW-1185">Reference proteome</keyword>
<dbReference type="InterPro" id="IPR013766">
    <property type="entry name" value="Thioredoxin_domain"/>
</dbReference>
<dbReference type="Pfam" id="PF00085">
    <property type="entry name" value="Thioredoxin"/>
    <property type="match status" value="1"/>
</dbReference>
<accession>A0A6N1X311</accession>
<reference evidence="2 3" key="1">
    <citation type="submission" date="2020-06" db="EMBL/GenBank/DDBJ databases">
        <title>Acidovorax antarctica sp. nov., isolated from Corinth ice sheet soil, Antarctic Fields Peninsula.</title>
        <authorList>
            <person name="Xu Q."/>
            <person name="Peng F."/>
        </authorList>
    </citation>
    <scope>NUCLEOTIDE SEQUENCE [LARGE SCALE GENOMIC DNA]</scope>
    <source>
        <strain evidence="2 3">16-35-5</strain>
    </source>
</reference>
<dbReference type="SUPFAM" id="SSF52833">
    <property type="entry name" value="Thioredoxin-like"/>
    <property type="match status" value="1"/>
</dbReference>
<evidence type="ECO:0000313" key="2">
    <source>
        <dbReference type="EMBL" id="QKV52713.1"/>
    </source>
</evidence>
<evidence type="ECO:0000313" key="3">
    <source>
        <dbReference type="Proteomes" id="UP000509579"/>
    </source>
</evidence>
<dbReference type="KEGG" id="aant:HUK68_07285"/>
<sequence length="121" mass="13284">MASESLKPGQWLVVCLCAQWCGTCKEYREGFEKLAQSHPEARFVWLDIEDREDVAGDLDIETFPSLLISDAQHARFLGPLLPQLPVLARLLQSLQDAGPAPQAVSATAQALRERVLAADLA</sequence>
<proteinExistence type="predicted"/>
<gene>
    <name evidence="2" type="ORF">HUK68_07285</name>
</gene>
<name>A0A6N1X311_9BURK</name>
<dbReference type="EMBL" id="CP054840">
    <property type="protein sequence ID" value="QKV52713.1"/>
    <property type="molecule type" value="Genomic_DNA"/>
</dbReference>
<protein>
    <submittedName>
        <fullName evidence="2">Thioredoxin family protein</fullName>
    </submittedName>
</protein>
<dbReference type="InterPro" id="IPR036249">
    <property type="entry name" value="Thioredoxin-like_sf"/>
</dbReference>